<reference evidence="2 3" key="1">
    <citation type="submission" date="2014-06" db="EMBL/GenBank/DDBJ databases">
        <title>Whole Genome Sequences of Three Symbiotic Endozoicomonas Bacteria.</title>
        <authorList>
            <person name="Neave M.J."/>
            <person name="Apprill A."/>
            <person name="Voolstra C.R."/>
        </authorList>
    </citation>
    <scope>NUCLEOTIDE SEQUENCE [LARGE SCALE GENOMIC DNA]</scope>
    <source>
        <strain evidence="2 3">LMG 24815</strain>
    </source>
</reference>
<dbReference type="SUPFAM" id="SSF47781">
    <property type="entry name" value="RuvA domain 2-like"/>
    <property type="match status" value="1"/>
</dbReference>
<dbReference type="eggNOG" id="COG1555">
    <property type="taxonomic scope" value="Bacteria"/>
</dbReference>
<dbReference type="InterPro" id="IPR010994">
    <property type="entry name" value="RuvA_2-like"/>
</dbReference>
<dbReference type="Proteomes" id="UP000028006">
    <property type="component" value="Unassembled WGS sequence"/>
</dbReference>
<sequence>MKKTITAIATSLIFTFSIPAFAEPSTSHNKVNVNQATAEQLNESLSGVGPKIAMEIVNHRETHGPYKTMECLDEVKYVGSSLLEKNKDKISFK</sequence>
<keyword evidence="3" id="KW-1185">Reference proteome</keyword>
<gene>
    <name evidence="2" type="ORF">GZ77_02580</name>
</gene>
<keyword evidence="1" id="KW-0732">Signal</keyword>
<dbReference type="InterPro" id="IPR004509">
    <property type="entry name" value="Competence_ComEA_HhH"/>
</dbReference>
<dbReference type="EMBL" id="JOKG01000001">
    <property type="protein sequence ID" value="KEQ15529.1"/>
    <property type="molecule type" value="Genomic_DNA"/>
</dbReference>
<feature type="signal peptide" evidence="1">
    <location>
        <begin position="1"/>
        <end position="22"/>
    </location>
</feature>
<proteinExistence type="predicted"/>
<dbReference type="PANTHER" id="PTHR21180">
    <property type="entry name" value="ENDONUCLEASE/EXONUCLEASE/PHOSPHATASE FAMILY DOMAIN-CONTAINING PROTEIN 1"/>
    <property type="match status" value="1"/>
</dbReference>
<dbReference type="GO" id="GO:0015628">
    <property type="term" value="P:protein secretion by the type II secretion system"/>
    <property type="evidence" value="ECO:0007669"/>
    <property type="project" value="TreeGrafter"/>
</dbReference>
<dbReference type="NCBIfam" id="TIGR00426">
    <property type="entry name" value="competence protein ComEA helix-hairpin-helix repeat region"/>
    <property type="match status" value="1"/>
</dbReference>
<accession>A0A081NAQ6</accession>
<evidence type="ECO:0000313" key="2">
    <source>
        <dbReference type="EMBL" id="KEQ15529.1"/>
    </source>
</evidence>
<dbReference type="RefSeq" id="WP_034873483.1">
    <property type="nucleotide sequence ID" value="NZ_JOKG01000001.1"/>
</dbReference>
<evidence type="ECO:0008006" key="4">
    <source>
        <dbReference type="Google" id="ProtNLM"/>
    </source>
</evidence>
<dbReference type="GO" id="GO:0015627">
    <property type="term" value="C:type II protein secretion system complex"/>
    <property type="evidence" value="ECO:0007669"/>
    <property type="project" value="TreeGrafter"/>
</dbReference>
<dbReference type="InterPro" id="IPR051675">
    <property type="entry name" value="Endo/Exo/Phosphatase_dom_1"/>
</dbReference>
<dbReference type="Pfam" id="PF12836">
    <property type="entry name" value="HHH_3"/>
    <property type="match status" value="1"/>
</dbReference>
<feature type="chain" id="PRO_5001760642" description="Competence protein ComEA" evidence="1">
    <location>
        <begin position="23"/>
        <end position="93"/>
    </location>
</feature>
<dbReference type="Gene3D" id="1.10.150.280">
    <property type="entry name" value="AF1531-like domain"/>
    <property type="match status" value="1"/>
</dbReference>
<evidence type="ECO:0000256" key="1">
    <source>
        <dbReference type="SAM" id="SignalP"/>
    </source>
</evidence>
<name>A0A081NAQ6_9GAMM</name>
<comment type="caution">
    <text evidence="2">The sequence shown here is derived from an EMBL/GenBank/DDBJ whole genome shotgun (WGS) entry which is preliminary data.</text>
</comment>
<evidence type="ECO:0000313" key="3">
    <source>
        <dbReference type="Proteomes" id="UP000028006"/>
    </source>
</evidence>
<protein>
    <recommendedName>
        <fullName evidence="4">Competence protein ComEA</fullName>
    </recommendedName>
</protein>
<organism evidence="2 3">
    <name type="scientific">Endozoicomonas montiporae</name>
    <dbReference type="NCBI Taxonomy" id="1027273"/>
    <lineage>
        <taxon>Bacteria</taxon>
        <taxon>Pseudomonadati</taxon>
        <taxon>Pseudomonadota</taxon>
        <taxon>Gammaproteobacteria</taxon>
        <taxon>Oceanospirillales</taxon>
        <taxon>Endozoicomonadaceae</taxon>
        <taxon>Endozoicomonas</taxon>
    </lineage>
</organism>
<dbReference type="AlphaFoldDB" id="A0A081NAQ6"/>
<dbReference type="PANTHER" id="PTHR21180:SF32">
    <property type="entry name" value="ENDONUCLEASE_EXONUCLEASE_PHOSPHATASE FAMILY DOMAIN-CONTAINING PROTEIN 1"/>
    <property type="match status" value="1"/>
</dbReference>